<feature type="domain" description="Phospholipase/carboxylesterase/thioesterase" evidence="3">
    <location>
        <begin position="21"/>
        <end position="210"/>
    </location>
</feature>
<evidence type="ECO:0000313" key="5">
    <source>
        <dbReference type="Proteomes" id="UP001500731"/>
    </source>
</evidence>
<dbReference type="PANTHER" id="PTHR10655">
    <property type="entry name" value="LYSOPHOSPHOLIPASE-RELATED"/>
    <property type="match status" value="1"/>
</dbReference>
<reference evidence="5" key="1">
    <citation type="journal article" date="2019" name="Int. J. Syst. Evol. Microbiol.">
        <title>The Global Catalogue of Microorganisms (GCM) 10K type strain sequencing project: providing services to taxonomists for standard genome sequencing and annotation.</title>
        <authorList>
            <consortium name="The Broad Institute Genomics Platform"/>
            <consortium name="The Broad Institute Genome Sequencing Center for Infectious Disease"/>
            <person name="Wu L."/>
            <person name="Ma J."/>
        </authorList>
    </citation>
    <scope>NUCLEOTIDE SEQUENCE [LARGE SCALE GENOMIC DNA]</scope>
    <source>
        <strain evidence="5">JCM 17839</strain>
    </source>
</reference>
<dbReference type="PANTHER" id="PTHR10655:SF17">
    <property type="entry name" value="LYSOPHOSPHOLIPASE-LIKE PROTEIN 1"/>
    <property type="match status" value="1"/>
</dbReference>
<keyword evidence="2 4" id="KW-0378">Hydrolase</keyword>
<dbReference type="RefSeq" id="WP_345183755.1">
    <property type="nucleotide sequence ID" value="NZ_BAABGP010000003.1"/>
</dbReference>
<dbReference type="InterPro" id="IPR050565">
    <property type="entry name" value="LYPA1-2/EST-like"/>
</dbReference>
<dbReference type="InterPro" id="IPR029058">
    <property type="entry name" value="AB_hydrolase_fold"/>
</dbReference>
<dbReference type="Proteomes" id="UP001500731">
    <property type="component" value="Unassembled WGS sequence"/>
</dbReference>
<gene>
    <name evidence="4" type="ORF">GCM10023171_03770</name>
</gene>
<sequence>MADTVEIDRSAVRWARRGESLPLLVLLHGYGSDERDLFSLVPFLPEGLTVAALPAPLSAPWPMPGRSWYPIEELERRDPASVTAAADAVLRWLDAGAADAPTIALLGFSQGASVALQSLRRDPERIAAVVNLSGYAAPGELTEDPALRLRRTPVFWGRGTNDDVIPPALVAHTAQWLPDHSELSGRVYQGLTHSVSEDELADVHRFLERWRDGARPQAEG</sequence>
<evidence type="ECO:0000259" key="3">
    <source>
        <dbReference type="Pfam" id="PF02230"/>
    </source>
</evidence>
<dbReference type="Gene3D" id="3.40.50.1820">
    <property type="entry name" value="alpha/beta hydrolase"/>
    <property type="match status" value="1"/>
</dbReference>
<dbReference type="Pfam" id="PF02230">
    <property type="entry name" value="Abhydrolase_2"/>
    <property type="match status" value="1"/>
</dbReference>
<accession>A0ABP8P2W3</accession>
<dbReference type="SUPFAM" id="SSF53474">
    <property type="entry name" value="alpha/beta-Hydrolases"/>
    <property type="match status" value="1"/>
</dbReference>
<comment type="caution">
    <text evidence="4">The sequence shown here is derived from an EMBL/GenBank/DDBJ whole genome shotgun (WGS) entry which is preliminary data.</text>
</comment>
<organism evidence="4 5">
    <name type="scientific">Microbacterium panaciterrae</name>
    <dbReference type="NCBI Taxonomy" id="985759"/>
    <lineage>
        <taxon>Bacteria</taxon>
        <taxon>Bacillati</taxon>
        <taxon>Actinomycetota</taxon>
        <taxon>Actinomycetes</taxon>
        <taxon>Micrococcales</taxon>
        <taxon>Microbacteriaceae</taxon>
        <taxon>Microbacterium</taxon>
    </lineage>
</organism>
<proteinExistence type="inferred from homology"/>
<name>A0ABP8P2W3_9MICO</name>
<dbReference type="InterPro" id="IPR003140">
    <property type="entry name" value="PLipase/COase/thioEstase"/>
</dbReference>
<evidence type="ECO:0000256" key="2">
    <source>
        <dbReference type="ARBA" id="ARBA00022801"/>
    </source>
</evidence>
<comment type="similarity">
    <text evidence="1">Belongs to the AB hydrolase superfamily. AB hydrolase 2 family.</text>
</comment>
<evidence type="ECO:0000256" key="1">
    <source>
        <dbReference type="ARBA" id="ARBA00006499"/>
    </source>
</evidence>
<evidence type="ECO:0000313" key="4">
    <source>
        <dbReference type="EMBL" id="GAA4478952.1"/>
    </source>
</evidence>
<protein>
    <submittedName>
        <fullName evidence="4">Alpha/beta hydrolase-fold protein</fullName>
    </submittedName>
</protein>
<dbReference type="GO" id="GO:0016787">
    <property type="term" value="F:hydrolase activity"/>
    <property type="evidence" value="ECO:0007669"/>
    <property type="project" value="UniProtKB-KW"/>
</dbReference>
<keyword evidence="5" id="KW-1185">Reference proteome</keyword>
<dbReference type="EMBL" id="BAABGP010000003">
    <property type="protein sequence ID" value="GAA4478952.1"/>
    <property type="molecule type" value="Genomic_DNA"/>
</dbReference>